<dbReference type="STRING" id="544712.C6HNM5"/>
<proteinExistence type="predicted"/>
<evidence type="ECO:0000313" key="3">
    <source>
        <dbReference type="Proteomes" id="UP000002624"/>
    </source>
</evidence>
<dbReference type="HOGENOM" id="CLU_1547119_0_0_1"/>
<evidence type="ECO:0000256" key="1">
    <source>
        <dbReference type="SAM" id="MobiDB-lite"/>
    </source>
</evidence>
<gene>
    <name evidence="2" type="ORF">HCDG_07806</name>
</gene>
<accession>C6HNM5</accession>
<reference evidence="3" key="1">
    <citation type="submission" date="2009-05" db="EMBL/GenBank/DDBJ databases">
        <title>The genome sequence of Ajellomyces capsulatus strain H143.</title>
        <authorList>
            <person name="Champion M."/>
            <person name="Cuomo C.A."/>
            <person name="Ma L.-J."/>
            <person name="Henn M.R."/>
            <person name="Sil A."/>
            <person name="Goldman B."/>
            <person name="Young S.K."/>
            <person name="Kodira C.D."/>
            <person name="Zeng Q."/>
            <person name="Koehrsen M."/>
            <person name="Alvarado L."/>
            <person name="Berlin A.M."/>
            <person name="Borenstein D."/>
            <person name="Chen Z."/>
            <person name="Engels R."/>
            <person name="Freedman E."/>
            <person name="Gellesch M."/>
            <person name="Goldberg J."/>
            <person name="Griggs A."/>
            <person name="Gujja S."/>
            <person name="Heiman D.I."/>
            <person name="Hepburn T.A."/>
            <person name="Howarth C."/>
            <person name="Jen D."/>
            <person name="Larson L."/>
            <person name="Lewis B."/>
            <person name="Mehta T."/>
            <person name="Park D."/>
            <person name="Pearson M."/>
            <person name="Roberts A."/>
            <person name="Saif S."/>
            <person name="Shea T.D."/>
            <person name="Shenoy N."/>
            <person name="Sisk P."/>
            <person name="Stolte C."/>
            <person name="Sykes S."/>
            <person name="Walk T."/>
            <person name="White J."/>
            <person name="Yandava C."/>
            <person name="Klein B."/>
            <person name="McEwen J.G."/>
            <person name="Puccia R."/>
            <person name="Goldman G.H."/>
            <person name="Felipe M.S."/>
            <person name="Nino-Vega G."/>
            <person name="San-Blas G."/>
            <person name="Taylor J.W."/>
            <person name="Mendoza L."/>
            <person name="Galagan J.E."/>
            <person name="Nusbaum C."/>
            <person name="Birren B.W."/>
        </authorList>
    </citation>
    <scope>NUCLEOTIDE SEQUENCE [LARGE SCALE GENOMIC DNA]</scope>
    <source>
        <strain evidence="3">H143</strain>
    </source>
</reference>
<organism evidence="2 3">
    <name type="scientific">Ajellomyces capsulatus (strain H143)</name>
    <name type="common">Darling's disease fungus</name>
    <name type="synonym">Histoplasma capsulatum</name>
    <dbReference type="NCBI Taxonomy" id="544712"/>
    <lineage>
        <taxon>Eukaryota</taxon>
        <taxon>Fungi</taxon>
        <taxon>Dikarya</taxon>
        <taxon>Ascomycota</taxon>
        <taxon>Pezizomycotina</taxon>
        <taxon>Eurotiomycetes</taxon>
        <taxon>Eurotiomycetidae</taxon>
        <taxon>Onygenales</taxon>
        <taxon>Ajellomycetaceae</taxon>
        <taxon>Histoplasma</taxon>
    </lineage>
</organism>
<sequence>MDDEVIRTTSACASPILEMTSINDMPLEQTLTSQPTPNRFAHLCQSESHSSEPSIQPQTPAALKPTVVAESNDSSSRKHRDTLCSSVQHIAQPALQPTILNPDVISEHRTVASSAQMLESSQRLLGVECQPSALASTSTGAEGPSAEGTCFAFMNSYDYSDEEDAVSRFWFLR</sequence>
<name>C6HNM5_AJECH</name>
<protein>
    <submittedName>
        <fullName evidence="2">Uncharacterized protein</fullName>
    </submittedName>
</protein>
<dbReference type="AlphaFoldDB" id="C6HNM5"/>
<evidence type="ECO:0000313" key="2">
    <source>
        <dbReference type="EMBL" id="EER38071.1"/>
    </source>
</evidence>
<feature type="compositionally biased region" description="Polar residues" evidence="1">
    <location>
        <begin position="45"/>
        <end position="59"/>
    </location>
</feature>
<dbReference type="VEuPathDB" id="FungiDB:HCDG_07806"/>
<dbReference type="EMBL" id="GG692432">
    <property type="protein sequence ID" value="EER38071.1"/>
    <property type="molecule type" value="Genomic_DNA"/>
</dbReference>
<feature type="region of interest" description="Disordered" evidence="1">
    <location>
        <begin position="44"/>
        <end position="80"/>
    </location>
</feature>
<dbReference type="Proteomes" id="UP000002624">
    <property type="component" value="Unassembled WGS sequence"/>
</dbReference>